<evidence type="ECO:0000313" key="2">
    <source>
        <dbReference type="EMBL" id="ELU04197.1"/>
    </source>
</evidence>
<dbReference type="GO" id="GO:0016423">
    <property type="term" value="F:tRNA (guanine) methyltransferase activity"/>
    <property type="evidence" value="ECO:0007669"/>
    <property type="project" value="TreeGrafter"/>
</dbReference>
<dbReference type="PANTHER" id="PTHR14911:SF1">
    <property type="entry name" value="THUMP DOMAIN-CONTAINING PROTEIN 2"/>
    <property type="match status" value="1"/>
</dbReference>
<dbReference type="Gene3D" id="3.40.50.150">
    <property type="entry name" value="Vaccinia Virus protein VP39"/>
    <property type="match status" value="1"/>
</dbReference>
<gene>
    <name evidence="2" type="ORF">CAPTEDRAFT_207872</name>
</gene>
<dbReference type="STRING" id="283909.R7ULP3"/>
<reference evidence="3" key="3">
    <citation type="submission" date="2015-06" db="UniProtKB">
        <authorList>
            <consortium name="EnsemblMetazoa"/>
        </authorList>
    </citation>
    <scope>IDENTIFICATION</scope>
</reference>
<reference evidence="4" key="1">
    <citation type="submission" date="2012-12" db="EMBL/GenBank/DDBJ databases">
        <authorList>
            <person name="Hellsten U."/>
            <person name="Grimwood J."/>
            <person name="Chapman J.A."/>
            <person name="Shapiro H."/>
            <person name="Aerts A."/>
            <person name="Otillar R.P."/>
            <person name="Terry A.Y."/>
            <person name="Boore J.L."/>
            <person name="Simakov O."/>
            <person name="Marletaz F."/>
            <person name="Cho S.-J."/>
            <person name="Edsinger-Gonzales E."/>
            <person name="Havlak P."/>
            <person name="Kuo D.-H."/>
            <person name="Larsson T."/>
            <person name="Lv J."/>
            <person name="Arendt D."/>
            <person name="Savage R."/>
            <person name="Osoegawa K."/>
            <person name="de Jong P."/>
            <person name="Lindberg D.R."/>
            <person name="Seaver E.C."/>
            <person name="Weisblat D.A."/>
            <person name="Putnam N.H."/>
            <person name="Grigoriev I.V."/>
            <person name="Rokhsar D.S."/>
        </authorList>
    </citation>
    <scope>NUCLEOTIDE SEQUENCE</scope>
    <source>
        <strain evidence="4">I ESC-2004</strain>
    </source>
</reference>
<dbReference type="EnsemblMetazoa" id="CapteT207872">
    <property type="protein sequence ID" value="CapteP207872"/>
    <property type="gene ID" value="CapteG207872"/>
</dbReference>
<dbReference type="Pfam" id="PF01170">
    <property type="entry name" value="UPF0020"/>
    <property type="match status" value="1"/>
</dbReference>
<dbReference type="InterPro" id="IPR000241">
    <property type="entry name" value="RlmKL-like_Mtase"/>
</dbReference>
<keyword evidence="4" id="KW-1185">Reference proteome</keyword>
<feature type="domain" description="Ribosomal RNA large subunit methyltransferase K/L-like methyltransferase" evidence="1">
    <location>
        <begin position="141"/>
        <end position="281"/>
    </location>
</feature>
<dbReference type="GO" id="GO:0043527">
    <property type="term" value="C:tRNA methyltransferase complex"/>
    <property type="evidence" value="ECO:0007669"/>
    <property type="project" value="UniProtKB-ARBA"/>
</dbReference>
<proteinExistence type="predicted"/>
<evidence type="ECO:0000259" key="1">
    <source>
        <dbReference type="Pfam" id="PF01170"/>
    </source>
</evidence>
<dbReference type="EMBL" id="KB302576">
    <property type="protein sequence ID" value="ELU04197.1"/>
    <property type="molecule type" value="Genomic_DNA"/>
</dbReference>
<accession>R7ULP3</accession>
<dbReference type="AlphaFoldDB" id="R7ULP3"/>
<name>R7ULP3_CAPTE</name>
<dbReference type="GO" id="GO:0030488">
    <property type="term" value="P:tRNA methylation"/>
    <property type="evidence" value="ECO:0007669"/>
    <property type="project" value="TreeGrafter"/>
</dbReference>
<dbReference type="InterPro" id="IPR029063">
    <property type="entry name" value="SAM-dependent_MTases_sf"/>
</dbReference>
<dbReference type="SUPFAM" id="SSF53335">
    <property type="entry name" value="S-adenosyl-L-methionine-dependent methyltransferases"/>
    <property type="match status" value="1"/>
</dbReference>
<dbReference type="FunFam" id="3.40.50.150:FF:000073">
    <property type="entry name" value="THUMP domain containing 3"/>
    <property type="match status" value="1"/>
</dbReference>
<dbReference type="OMA" id="QWTSAVM"/>
<dbReference type="EMBL" id="AMQN01008250">
    <property type="status" value="NOT_ANNOTATED_CDS"/>
    <property type="molecule type" value="Genomic_DNA"/>
</dbReference>
<protein>
    <recommendedName>
        <fullName evidence="1">Ribosomal RNA large subunit methyltransferase K/L-like methyltransferase domain-containing protein</fullName>
    </recommendedName>
</protein>
<dbReference type="HOGENOM" id="CLU_834829_0_0_1"/>
<dbReference type="Proteomes" id="UP000014760">
    <property type="component" value="Unassembled WGS sequence"/>
</dbReference>
<evidence type="ECO:0000313" key="3">
    <source>
        <dbReference type="EnsemblMetazoa" id="CapteP207872"/>
    </source>
</evidence>
<dbReference type="OrthoDB" id="2013972at2759"/>
<sequence length="333" mass="37679">MVITAEIIKLELCDGKVFWQCSSNDLQSMKSLRSVERLFICVLNEPTKIFSRRDYRILQEILSKNKEKLQDAEKFWKLHHNLESEEIPPSKKLKLDNITFRVSCKVSGKLAKSYPSQIYVHINDERTVFGIPIFKKPLSQRKYIKHIGLRSTIAWAMAHYSNLKPGDVILDPMCGCATILMEAAHAWPNIHCIAADKNQLQLKKAQENAALIPNAKISLICSDVCDLPLKPSSVNAFVCDLPFGQNHSTVAEMKIIIPKIIETLNRVLTLNGNAVLLIGQNLKDFLLKEVENLNSRSQDSTSSLECVEALYLKLGETHAYMCVLRKENKATET</sequence>
<organism evidence="2">
    <name type="scientific">Capitella teleta</name>
    <name type="common">Polychaete worm</name>
    <dbReference type="NCBI Taxonomy" id="283909"/>
    <lineage>
        <taxon>Eukaryota</taxon>
        <taxon>Metazoa</taxon>
        <taxon>Spiralia</taxon>
        <taxon>Lophotrochozoa</taxon>
        <taxon>Annelida</taxon>
        <taxon>Polychaeta</taxon>
        <taxon>Sedentaria</taxon>
        <taxon>Scolecida</taxon>
        <taxon>Capitellidae</taxon>
        <taxon>Capitella</taxon>
    </lineage>
</organism>
<dbReference type="PANTHER" id="PTHR14911">
    <property type="entry name" value="THUMP DOMAIN-CONTAINING"/>
    <property type="match status" value="1"/>
</dbReference>
<evidence type="ECO:0000313" key="4">
    <source>
        <dbReference type="Proteomes" id="UP000014760"/>
    </source>
</evidence>
<reference evidence="2 4" key="2">
    <citation type="journal article" date="2013" name="Nature">
        <title>Insights into bilaterian evolution from three spiralian genomes.</title>
        <authorList>
            <person name="Simakov O."/>
            <person name="Marletaz F."/>
            <person name="Cho S.J."/>
            <person name="Edsinger-Gonzales E."/>
            <person name="Havlak P."/>
            <person name="Hellsten U."/>
            <person name="Kuo D.H."/>
            <person name="Larsson T."/>
            <person name="Lv J."/>
            <person name="Arendt D."/>
            <person name="Savage R."/>
            <person name="Osoegawa K."/>
            <person name="de Jong P."/>
            <person name="Grimwood J."/>
            <person name="Chapman J.A."/>
            <person name="Shapiro H."/>
            <person name="Aerts A."/>
            <person name="Otillar R.P."/>
            <person name="Terry A.Y."/>
            <person name="Boore J.L."/>
            <person name="Grigoriev I.V."/>
            <person name="Lindberg D.R."/>
            <person name="Seaver E.C."/>
            <person name="Weisblat D.A."/>
            <person name="Putnam N.H."/>
            <person name="Rokhsar D.S."/>
        </authorList>
    </citation>
    <scope>NUCLEOTIDE SEQUENCE</scope>
    <source>
        <strain evidence="2 4">I ESC-2004</strain>
    </source>
</reference>